<dbReference type="EMBL" id="PGEX01000001">
    <property type="protein sequence ID" value="PJJ41896.1"/>
    <property type="molecule type" value="Genomic_DNA"/>
</dbReference>
<accession>A0A2M9A847</accession>
<sequence>MGAYFFAMSAIMKLVKKLEAMENRARRLSFKEVVVGWADDAKEPSKDGKPGASLATVAKTLCYGREGGFYLIS</sequence>
<proteinExistence type="predicted"/>
<reference evidence="1 2" key="1">
    <citation type="submission" date="2017-11" db="EMBL/GenBank/DDBJ databases">
        <title>Animal gut microbial communities from fecal samples from Wisconsin, USA.</title>
        <authorList>
            <person name="Neumann A."/>
        </authorList>
    </citation>
    <scope>NUCLEOTIDE SEQUENCE [LARGE SCALE GENOMIC DNA]</scope>
    <source>
        <strain evidence="1 2">UWS3</strain>
    </source>
</reference>
<keyword evidence="2" id="KW-1185">Reference proteome</keyword>
<protein>
    <submittedName>
        <fullName evidence="1">Uncharacterized protein</fullName>
    </submittedName>
</protein>
<dbReference type="AlphaFoldDB" id="A0A2M9A847"/>
<name>A0A2M9A847_9BACT</name>
<dbReference type="Proteomes" id="UP000231134">
    <property type="component" value="Unassembled WGS sequence"/>
</dbReference>
<evidence type="ECO:0000313" key="1">
    <source>
        <dbReference type="EMBL" id="PJJ41896.1"/>
    </source>
</evidence>
<comment type="caution">
    <text evidence="1">The sequence shown here is derived from an EMBL/GenBank/DDBJ whole genome shotgun (WGS) entry which is preliminary data.</text>
</comment>
<gene>
    <name evidence="1" type="ORF">BGX16_1902</name>
</gene>
<organism evidence="1 2">
    <name type="scientific">Hallerella succinigenes</name>
    <dbReference type="NCBI Taxonomy" id="1896222"/>
    <lineage>
        <taxon>Bacteria</taxon>
        <taxon>Pseudomonadati</taxon>
        <taxon>Fibrobacterota</taxon>
        <taxon>Fibrobacteria</taxon>
        <taxon>Fibrobacterales</taxon>
        <taxon>Fibrobacteraceae</taxon>
        <taxon>Hallerella</taxon>
    </lineage>
</organism>
<evidence type="ECO:0000313" key="2">
    <source>
        <dbReference type="Proteomes" id="UP000231134"/>
    </source>
</evidence>